<dbReference type="GO" id="GO:0005737">
    <property type="term" value="C:cytoplasm"/>
    <property type="evidence" value="ECO:0007669"/>
    <property type="project" value="TreeGrafter"/>
</dbReference>
<dbReference type="SUPFAM" id="SSF54506">
    <property type="entry name" value="Diaminopimelate epimerase-like"/>
    <property type="match status" value="1"/>
</dbReference>
<dbReference type="Pfam" id="PF02567">
    <property type="entry name" value="PhzC-PhzF"/>
    <property type="match status" value="1"/>
</dbReference>
<keyword evidence="5" id="KW-1185">Reference proteome</keyword>
<reference evidence="4 5" key="1">
    <citation type="submission" date="2018-03" db="EMBL/GenBank/DDBJ databases">
        <title>Genomic Encyclopedia of Archaeal and Bacterial Type Strains, Phase II (KMG-II): from individual species to whole genera.</title>
        <authorList>
            <person name="Goeker M."/>
        </authorList>
    </citation>
    <scope>NUCLEOTIDE SEQUENCE [LARGE SCALE GENOMIC DNA]</scope>
    <source>
        <strain evidence="4 5">DSM 45211</strain>
    </source>
</reference>
<comment type="similarity">
    <text evidence="1">Belongs to the PhzF family.</text>
</comment>
<dbReference type="PIRSF" id="PIRSF016184">
    <property type="entry name" value="PhzC_PhzF"/>
    <property type="match status" value="1"/>
</dbReference>
<evidence type="ECO:0000256" key="2">
    <source>
        <dbReference type="ARBA" id="ARBA00023235"/>
    </source>
</evidence>
<dbReference type="NCBIfam" id="TIGR00654">
    <property type="entry name" value="PhzF_family"/>
    <property type="match status" value="1"/>
</dbReference>
<dbReference type="RefSeq" id="WP_106535802.1">
    <property type="nucleotide sequence ID" value="NZ_ML142898.1"/>
</dbReference>
<dbReference type="OrthoDB" id="9788221at2"/>
<dbReference type="PANTHER" id="PTHR13774">
    <property type="entry name" value="PHENAZINE BIOSYNTHESIS PROTEIN"/>
    <property type="match status" value="1"/>
</dbReference>
<gene>
    <name evidence="4" type="ORF">CLV30_102180</name>
</gene>
<evidence type="ECO:0000313" key="4">
    <source>
        <dbReference type="EMBL" id="PSL06792.1"/>
    </source>
</evidence>
<comment type="caution">
    <text evidence="4">The sequence shown here is derived from an EMBL/GenBank/DDBJ whole genome shotgun (WGS) entry which is preliminary data.</text>
</comment>
<accession>A0A2P8EBF8</accession>
<dbReference type="Gene3D" id="3.10.310.10">
    <property type="entry name" value="Diaminopimelate Epimerase, Chain A, domain 1"/>
    <property type="match status" value="2"/>
</dbReference>
<dbReference type="Proteomes" id="UP000243528">
    <property type="component" value="Unassembled WGS sequence"/>
</dbReference>
<evidence type="ECO:0000313" key="5">
    <source>
        <dbReference type="Proteomes" id="UP000243528"/>
    </source>
</evidence>
<organism evidence="4 5">
    <name type="scientific">Haloactinopolyspora alba</name>
    <dbReference type="NCBI Taxonomy" id="648780"/>
    <lineage>
        <taxon>Bacteria</taxon>
        <taxon>Bacillati</taxon>
        <taxon>Actinomycetota</taxon>
        <taxon>Actinomycetes</taxon>
        <taxon>Jiangellales</taxon>
        <taxon>Jiangellaceae</taxon>
        <taxon>Haloactinopolyspora</taxon>
    </lineage>
</organism>
<name>A0A2P8EBF8_9ACTN</name>
<dbReference type="GO" id="GO:0016853">
    <property type="term" value="F:isomerase activity"/>
    <property type="evidence" value="ECO:0007669"/>
    <property type="project" value="UniProtKB-KW"/>
</dbReference>
<dbReference type="InterPro" id="IPR003719">
    <property type="entry name" value="Phenazine_PhzF-like"/>
</dbReference>
<dbReference type="EMBL" id="PYGE01000002">
    <property type="protein sequence ID" value="PSL06792.1"/>
    <property type="molecule type" value="Genomic_DNA"/>
</dbReference>
<protein>
    <submittedName>
        <fullName evidence="4">PhzF family phenazine biosynthesis protein</fullName>
    </submittedName>
</protein>
<feature type="active site" evidence="3">
    <location>
        <position position="44"/>
    </location>
</feature>
<evidence type="ECO:0000256" key="3">
    <source>
        <dbReference type="PIRSR" id="PIRSR016184-1"/>
    </source>
</evidence>
<dbReference type="AlphaFoldDB" id="A0A2P8EBF8"/>
<proteinExistence type="inferred from homology"/>
<keyword evidence="2" id="KW-0413">Isomerase</keyword>
<dbReference type="PANTHER" id="PTHR13774:SF17">
    <property type="entry name" value="PHENAZINE BIOSYNTHESIS-LIKE DOMAIN-CONTAINING PROTEIN"/>
    <property type="match status" value="1"/>
</dbReference>
<sequence length="270" mass="28621">MRISVVDAFTDRPFAGNPAGVCRLESAADPAWMQAVAAEMKHSETAFVRPADDGDADFELRWFTPETEVDLCGHATLATAHVLFDEGVAAPVRFGTRSGVLTVDRDADGVIGMDFPAHPAQETQPVPGLAEALGAEVRWTGRSRFDVLAAVHDEQTVRRLAPDVDALTRVDARGIIVTAAADEAGTDFVSRFFAPRVGVPEDPVTGSAHCVLAPYWAWALGRADGHAMTGRQLSSRGGTVRTTMHGDRVRLAGRAVTVVDGQLDGGAAHG</sequence>
<evidence type="ECO:0000256" key="1">
    <source>
        <dbReference type="ARBA" id="ARBA00008270"/>
    </source>
</evidence>